<gene>
    <name evidence="2" type="ORF">AXF42_Ash013505</name>
</gene>
<name>A0A2I0A4D6_9ASPA</name>
<feature type="compositionally biased region" description="Polar residues" evidence="1">
    <location>
        <begin position="1"/>
        <end position="11"/>
    </location>
</feature>
<evidence type="ECO:0000313" key="3">
    <source>
        <dbReference type="Proteomes" id="UP000236161"/>
    </source>
</evidence>
<feature type="region of interest" description="Disordered" evidence="1">
    <location>
        <begin position="1"/>
        <end position="43"/>
    </location>
</feature>
<proteinExistence type="predicted"/>
<organism evidence="2 3">
    <name type="scientific">Apostasia shenzhenica</name>
    <dbReference type="NCBI Taxonomy" id="1088818"/>
    <lineage>
        <taxon>Eukaryota</taxon>
        <taxon>Viridiplantae</taxon>
        <taxon>Streptophyta</taxon>
        <taxon>Embryophyta</taxon>
        <taxon>Tracheophyta</taxon>
        <taxon>Spermatophyta</taxon>
        <taxon>Magnoliopsida</taxon>
        <taxon>Liliopsida</taxon>
        <taxon>Asparagales</taxon>
        <taxon>Orchidaceae</taxon>
        <taxon>Apostasioideae</taxon>
        <taxon>Apostasia</taxon>
    </lineage>
</organism>
<reference evidence="2 3" key="1">
    <citation type="journal article" date="2017" name="Nature">
        <title>The Apostasia genome and the evolution of orchids.</title>
        <authorList>
            <person name="Zhang G.Q."/>
            <person name="Liu K.W."/>
            <person name="Li Z."/>
            <person name="Lohaus R."/>
            <person name="Hsiao Y.Y."/>
            <person name="Niu S.C."/>
            <person name="Wang J.Y."/>
            <person name="Lin Y.C."/>
            <person name="Xu Q."/>
            <person name="Chen L.J."/>
            <person name="Yoshida K."/>
            <person name="Fujiwara S."/>
            <person name="Wang Z.W."/>
            <person name="Zhang Y.Q."/>
            <person name="Mitsuda N."/>
            <person name="Wang M."/>
            <person name="Liu G.H."/>
            <person name="Pecoraro L."/>
            <person name="Huang H.X."/>
            <person name="Xiao X.J."/>
            <person name="Lin M."/>
            <person name="Wu X.Y."/>
            <person name="Wu W.L."/>
            <person name="Chen Y.Y."/>
            <person name="Chang S.B."/>
            <person name="Sakamoto S."/>
            <person name="Ohme-Takagi M."/>
            <person name="Yagi M."/>
            <person name="Zeng S.J."/>
            <person name="Shen C.Y."/>
            <person name="Yeh C.M."/>
            <person name="Luo Y.B."/>
            <person name="Tsai W.C."/>
            <person name="Van de Peer Y."/>
            <person name="Liu Z.J."/>
        </authorList>
    </citation>
    <scope>NUCLEOTIDE SEQUENCE [LARGE SCALE GENOMIC DNA]</scope>
    <source>
        <strain evidence="3">cv. Shenzhen</strain>
        <tissue evidence="2">Stem</tissue>
    </source>
</reference>
<dbReference type="AlphaFoldDB" id="A0A2I0A4D6"/>
<evidence type="ECO:0000256" key="1">
    <source>
        <dbReference type="SAM" id="MobiDB-lite"/>
    </source>
</evidence>
<accession>A0A2I0A4D6</accession>
<sequence length="105" mass="11348">MQMAPTFTTAQKGKAPETAEASAKALPPVGPSQQGRPYPPANRTINAIFSIDPLTQRREAEVGSVSEHHASSIPLTFCREDLSQQGNLHNDPIVVVARIADFNVR</sequence>
<evidence type="ECO:0000313" key="2">
    <source>
        <dbReference type="EMBL" id="PKA50416.1"/>
    </source>
</evidence>
<protein>
    <submittedName>
        <fullName evidence="2">Uncharacterized protein</fullName>
    </submittedName>
</protein>
<dbReference type="EMBL" id="KZ452026">
    <property type="protein sequence ID" value="PKA50416.1"/>
    <property type="molecule type" value="Genomic_DNA"/>
</dbReference>
<keyword evidence="3" id="KW-1185">Reference proteome</keyword>
<dbReference type="Proteomes" id="UP000236161">
    <property type="component" value="Unassembled WGS sequence"/>
</dbReference>